<dbReference type="STRING" id="1805209.AUJ73_03965"/>
<evidence type="ECO:0000256" key="4">
    <source>
        <dbReference type="SAM" id="Phobius"/>
    </source>
</evidence>
<feature type="transmembrane region" description="Helical" evidence="4">
    <location>
        <begin position="102"/>
        <end position="125"/>
    </location>
</feature>
<feature type="repeat" description="TPR" evidence="3">
    <location>
        <begin position="466"/>
        <end position="499"/>
    </location>
</feature>
<sequence length="533" mass="62469">MLDLNTYLENITSFLRLNRNYLIALLVITLTTYINILPNKLFYDDEELIYKNVYVQNLSFLPKYFTENMIAGAGKTSNMYRPILLTSFAVDHLSWGNTALGYHFTSIFLHALNSVLIFTILLVLFKNQFMAFLSSLFFIVHPIQSESIAYASGRTDPLYSFFLLSAILLFISILADKITYRFKYYLALSFFILSLLSKETAVILPLILILVYFTYIRKKEIDLYHLLKISFPFFLIDFFYVFLRLTILNFSNTLNFYPASNTYSSSLLVRFYTFSNVFFTYLSILIYPKELIMFRNVPIINSPLYPSVFAFILIAIVVTFLSFKIWRKNKIFLFSILWFLITILPVSGIIPINNILAEHYLYLPSISFFLPGAYLLTLLWKKCTNMFQKSFLVIPLTCLFIILTSRTILRNFDWHDPITFYTMSLVQSPWQIPMRHNLAMAYSENGQSELAINEYKKIIATNDIYPHTHHNLANIYKEIGKNKEAEEEYRKAISLDPNFQFSYYGLADLYNKMGEQEKLDEITTKIQMLFKNN</sequence>
<name>A0A1J4TTC8_9BACT</name>
<dbReference type="PROSITE" id="PS50293">
    <property type="entry name" value="TPR_REGION"/>
    <property type="match status" value="1"/>
</dbReference>
<comment type="caution">
    <text evidence="5">The sequence shown here is derived from an EMBL/GenBank/DDBJ whole genome shotgun (WGS) entry which is preliminary data.</text>
</comment>
<dbReference type="Proteomes" id="UP000183120">
    <property type="component" value="Unassembled WGS sequence"/>
</dbReference>
<reference evidence="5 6" key="1">
    <citation type="journal article" date="2016" name="Environ. Microbiol.">
        <title>Genomic resolution of a cold subsurface aquifer community provides metabolic insights for novel microbes adapted to high CO concentrations.</title>
        <authorList>
            <person name="Probst A.J."/>
            <person name="Castelle C.J."/>
            <person name="Singh A."/>
            <person name="Brown C.T."/>
            <person name="Anantharaman K."/>
            <person name="Sharon I."/>
            <person name="Hug L.A."/>
            <person name="Burstein D."/>
            <person name="Emerson J.B."/>
            <person name="Thomas B.C."/>
            <person name="Banfield J.F."/>
        </authorList>
    </citation>
    <scope>NUCLEOTIDE SEQUENCE [LARGE SCALE GENOMIC DNA]</scope>
    <source>
        <strain evidence="5">CG1_02_37_22</strain>
    </source>
</reference>
<dbReference type="Pfam" id="PF13181">
    <property type="entry name" value="TPR_8"/>
    <property type="match status" value="2"/>
</dbReference>
<dbReference type="AlphaFoldDB" id="A0A1J4TTC8"/>
<keyword evidence="4" id="KW-0812">Transmembrane</keyword>
<feature type="transmembrane region" description="Helical" evidence="4">
    <location>
        <begin position="187"/>
        <end position="213"/>
    </location>
</feature>
<gene>
    <name evidence="5" type="ORF">AUJ73_03965</name>
</gene>
<dbReference type="PROSITE" id="PS50005">
    <property type="entry name" value="TPR"/>
    <property type="match status" value="1"/>
</dbReference>
<evidence type="ECO:0000256" key="3">
    <source>
        <dbReference type="PROSITE-ProRule" id="PRU00339"/>
    </source>
</evidence>
<dbReference type="SUPFAM" id="SSF48452">
    <property type="entry name" value="TPR-like"/>
    <property type="match status" value="1"/>
</dbReference>
<dbReference type="Gene3D" id="1.25.40.10">
    <property type="entry name" value="Tetratricopeptide repeat domain"/>
    <property type="match status" value="1"/>
</dbReference>
<dbReference type="PANTHER" id="PTHR44227:SF3">
    <property type="entry name" value="PROTEIN O-MANNOSYL-TRANSFERASE TMTC4"/>
    <property type="match status" value="1"/>
</dbReference>
<evidence type="ECO:0000256" key="2">
    <source>
        <dbReference type="ARBA" id="ARBA00022803"/>
    </source>
</evidence>
<protein>
    <submittedName>
        <fullName evidence="5">Uncharacterized protein</fullName>
    </submittedName>
</protein>
<dbReference type="InterPro" id="IPR019734">
    <property type="entry name" value="TPR_rpt"/>
</dbReference>
<accession>A0A1J4TTC8</accession>
<feature type="transmembrane region" description="Helical" evidence="4">
    <location>
        <begin position="307"/>
        <end position="326"/>
    </location>
</feature>
<organism evidence="5 6">
    <name type="scientific">Candidatus Gottesmanbacteria bacterium CG1_02_37_22</name>
    <dbReference type="NCBI Taxonomy" id="1805209"/>
    <lineage>
        <taxon>Bacteria</taxon>
        <taxon>Candidatus Gottesmaniibacteriota</taxon>
    </lineage>
</organism>
<dbReference type="InterPro" id="IPR011990">
    <property type="entry name" value="TPR-like_helical_dom_sf"/>
</dbReference>
<feature type="transmembrane region" description="Helical" evidence="4">
    <location>
        <begin position="267"/>
        <end position="287"/>
    </location>
</feature>
<keyword evidence="4" id="KW-0472">Membrane</keyword>
<feature type="transmembrane region" description="Helical" evidence="4">
    <location>
        <begin position="391"/>
        <end position="409"/>
    </location>
</feature>
<dbReference type="PANTHER" id="PTHR44227">
    <property type="match status" value="1"/>
</dbReference>
<proteinExistence type="predicted"/>
<feature type="transmembrane region" description="Helical" evidence="4">
    <location>
        <begin position="359"/>
        <end position="379"/>
    </location>
</feature>
<dbReference type="SMART" id="SM00028">
    <property type="entry name" value="TPR"/>
    <property type="match status" value="2"/>
</dbReference>
<feature type="transmembrane region" description="Helical" evidence="4">
    <location>
        <begin position="225"/>
        <end position="247"/>
    </location>
</feature>
<evidence type="ECO:0000256" key="1">
    <source>
        <dbReference type="ARBA" id="ARBA00022737"/>
    </source>
</evidence>
<keyword evidence="1" id="KW-0677">Repeat</keyword>
<keyword evidence="2 3" id="KW-0802">TPR repeat</keyword>
<evidence type="ECO:0000313" key="6">
    <source>
        <dbReference type="Proteomes" id="UP000183120"/>
    </source>
</evidence>
<feature type="transmembrane region" description="Helical" evidence="4">
    <location>
        <begin position="331"/>
        <end position="353"/>
    </location>
</feature>
<dbReference type="InterPro" id="IPR052346">
    <property type="entry name" value="O-mannosyl-transferase_TMTC"/>
</dbReference>
<keyword evidence="4" id="KW-1133">Transmembrane helix</keyword>
<dbReference type="EMBL" id="MNUY01000061">
    <property type="protein sequence ID" value="OIO13351.1"/>
    <property type="molecule type" value="Genomic_DNA"/>
</dbReference>
<feature type="transmembrane region" description="Helical" evidence="4">
    <location>
        <begin position="21"/>
        <end position="38"/>
    </location>
</feature>
<feature type="transmembrane region" description="Helical" evidence="4">
    <location>
        <begin position="158"/>
        <end position="175"/>
    </location>
</feature>
<evidence type="ECO:0000313" key="5">
    <source>
        <dbReference type="EMBL" id="OIO13351.1"/>
    </source>
</evidence>